<keyword evidence="6" id="KW-0175">Coiled coil</keyword>
<evidence type="ECO:0000259" key="8">
    <source>
        <dbReference type="Pfam" id="PF08340"/>
    </source>
</evidence>
<gene>
    <name evidence="9" type="ORF">IAA81_08415</name>
</gene>
<evidence type="ECO:0000256" key="2">
    <source>
        <dbReference type="ARBA" id="ARBA00022722"/>
    </source>
</evidence>
<evidence type="ECO:0000256" key="6">
    <source>
        <dbReference type="SAM" id="Coils"/>
    </source>
</evidence>
<proteinExistence type="inferred from homology"/>
<sequence>MKSMTGFAHGEFTHGTYSITIDIKSYNSRFLELSVYVPSFMNTLEFQIRDFLSSGILRGKVEVSVKLKELNPAVSVNCNENYLKKYYEEIKRSARAAGIKENPGLKTLLSLEGVLTSEKEFDTENYAKSIMEDLETVFKDFDSSRIKEGMALKKDLEEKIEKLEEVLTTTKKYSAEMEETFKNNLKTRLQEVAGDLVDEQRILQETALMLVKYTINEEIVRLAAHISSLRDELESNPAPGKKIDFICQEINREINTIGSKNQNLEVAKAVINGKDSLENIREQAKNVE</sequence>
<evidence type="ECO:0000256" key="5">
    <source>
        <dbReference type="ARBA" id="ARBA00035648"/>
    </source>
</evidence>
<reference evidence="9" key="1">
    <citation type="submission" date="2020-10" db="EMBL/GenBank/DDBJ databases">
        <authorList>
            <person name="Gilroy R."/>
        </authorList>
    </citation>
    <scope>NUCLEOTIDE SEQUENCE</scope>
    <source>
        <strain evidence="9">10532</strain>
    </source>
</reference>
<dbReference type="Pfam" id="PF08340">
    <property type="entry name" value="YicC-like_C"/>
    <property type="match status" value="1"/>
</dbReference>
<evidence type="ECO:0000313" key="9">
    <source>
        <dbReference type="EMBL" id="MBO8458230.1"/>
    </source>
</evidence>
<dbReference type="NCBIfam" id="TIGR00255">
    <property type="entry name" value="YicC/YloC family endoribonuclease"/>
    <property type="match status" value="1"/>
</dbReference>
<evidence type="ECO:0000313" key="10">
    <source>
        <dbReference type="Proteomes" id="UP000823638"/>
    </source>
</evidence>
<protein>
    <submittedName>
        <fullName evidence="9">YicC family protein</fullName>
    </submittedName>
</protein>
<dbReference type="PANTHER" id="PTHR30636">
    <property type="entry name" value="UPF0701 PROTEIN YICC"/>
    <property type="match status" value="1"/>
</dbReference>
<reference evidence="9" key="2">
    <citation type="journal article" date="2021" name="PeerJ">
        <title>Extensive microbial diversity within the chicken gut microbiome revealed by metagenomics and culture.</title>
        <authorList>
            <person name="Gilroy R."/>
            <person name="Ravi A."/>
            <person name="Getino M."/>
            <person name="Pursley I."/>
            <person name="Horton D.L."/>
            <person name="Alikhan N.F."/>
            <person name="Baker D."/>
            <person name="Gharbi K."/>
            <person name="Hall N."/>
            <person name="Watson M."/>
            <person name="Adriaenssens E.M."/>
            <person name="Foster-Nyarko E."/>
            <person name="Jarju S."/>
            <person name="Secka A."/>
            <person name="Antonio M."/>
            <person name="Oren A."/>
            <person name="Chaudhuri R.R."/>
            <person name="La Ragione R."/>
            <person name="Hildebrand F."/>
            <person name="Pallen M.J."/>
        </authorList>
    </citation>
    <scope>NUCLEOTIDE SEQUENCE</scope>
    <source>
        <strain evidence="9">10532</strain>
    </source>
</reference>
<dbReference type="GO" id="GO:0016787">
    <property type="term" value="F:hydrolase activity"/>
    <property type="evidence" value="ECO:0007669"/>
    <property type="project" value="UniProtKB-KW"/>
</dbReference>
<dbReference type="InterPro" id="IPR005229">
    <property type="entry name" value="YicC/YloC-like"/>
</dbReference>
<organism evidence="9 10">
    <name type="scientific">Candidatus Gallitreponema excrementavium</name>
    <dbReference type="NCBI Taxonomy" id="2840840"/>
    <lineage>
        <taxon>Bacteria</taxon>
        <taxon>Pseudomonadati</taxon>
        <taxon>Spirochaetota</taxon>
        <taxon>Spirochaetia</taxon>
        <taxon>Spirochaetales</taxon>
        <taxon>Candidatus Gallitreponema</taxon>
    </lineage>
</organism>
<dbReference type="PANTHER" id="PTHR30636:SF3">
    <property type="entry name" value="UPF0701 PROTEIN YICC"/>
    <property type="match status" value="1"/>
</dbReference>
<comment type="cofactor">
    <cofactor evidence="1">
        <name>a divalent metal cation</name>
        <dbReference type="ChEBI" id="CHEBI:60240"/>
    </cofactor>
</comment>
<keyword evidence="2" id="KW-0540">Nuclease</keyword>
<dbReference type="InterPro" id="IPR013527">
    <property type="entry name" value="YicC-like_N"/>
</dbReference>
<keyword evidence="3" id="KW-0255">Endonuclease</keyword>
<feature type="domain" description="Endoribonuclease YicC-like N-terminal" evidence="7">
    <location>
        <begin position="1"/>
        <end position="154"/>
    </location>
</feature>
<dbReference type="InterPro" id="IPR013551">
    <property type="entry name" value="YicC-like_C"/>
</dbReference>
<feature type="domain" description="Endoribonuclease YicC-like C-terminal" evidence="8">
    <location>
        <begin position="172"/>
        <end position="288"/>
    </location>
</feature>
<dbReference type="Pfam" id="PF03755">
    <property type="entry name" value="YicC-like_N"/>
    <property type="match status" value="1"/>
</dbReference>
<dbReference type="EMBL" id="JADIMM010000097">
    <property type="protein sequence ID" value="MBO8458230.1"/>
    <property type="molecule type" value="Genomic_DNA"/>
</dbReference>
<evidence type="ECO:0000256" key="1">
    <source>
        <dbReference type="ARBA" id="ARBA00001968"/>
    </source>
</evidence>
<accession>A0A9D9HQQ4</accession>
<dbReference type="Proteomes" id="UP000823638">
    <property type="component" value="Unassembled WGS sequence"/>
</dbReference>
<comment type="caution">
    <text evidence="9">The sequence shown here is derived from an EMBL/GenBank/DDBJ whole genome shotgun (WGS) entry which is preliminary data.</text>
</comment>
<feature type="coiled-coil region" evidence="6">
    <location>
        <begin position="146"/>
        <end position="173"/>
    </location>
</feature>
<keyword evidence="4" id="KW-0378">Hydrolase</keyword>
<evidence type="ECO:0000256" key="4">
    <source>
        <dbReference type="ARBA" id="ARBA00022801"/>
    </source>
</evidence>
<comment type="similarity">
    <text evidence="5">Belongs to the YicC/YloC family.</text>
</comment>
<evidence type="ECO:0000259" key="7">
    <source>
        <dbReference type="Pfam" id="PF03755"/>
    </source>
</evidence>
<dbReference type="AlphaFoldDB" id="A0A9D9HQQ4"/>
<dbReference type="GO" id="GO:0004521">
    <property type="term" value="F:RNA endonuclease activity"/>
    <property type="evidence" value="ECO:0007669"/>
    <property type="project" value="InterPro"/>
</dbReference>
<evidence type="ECO:0000256" key="3">
    <source>
        <dbReference type="ARBA" id="ARBA00022759"/>
    </source>
</evidence>
<name>A0A9D9HQQ4_9SPIR</name>